<dbReference type="Proteomes" id="UP000254794">
    <property type="component" value="Unassembled WGS sequence"/>
</dbReference>
<feature type="compositionally biased region" description="Polar residues" evidence="1">
    <location>
        <begin position="153"/>
        <end position="163"/>
    </location>
</feature>
<feature type="region of interest" description="Disordered" evidence="1">
    <location>
        <begin position="36"/>
        <end position="180"/>
    </location>
</feature>
<sequence length="180" mass="19642">MSDFKSKLPSLQELTHMAGKLFKDVKNSISEIIGEYKQNRTDDEQPNNTDNSNSTVSSNDVAAKRSTTSTSTPGDVHHGTINQPNTHTTTSSTSTNSTQPLKSTVEAQTVEPLDELTPTDAGVGYQPTQKKTTKRKPKTTPMEDKLSTKETNKSSTGANSTNVEIDHHVDEQKPLKDDVL</sequence>
<feature type="compositionally biased region" description="Basic and acidic residues" evidence="1">
    <location>
        <begin position="164"/>
        <end position="180"/>
    </location>
</feature>
<feature type="compositionally biased region" description="Low complexity" evidence="1">
    <location>
        <begin position="85"/>
        <end position="98"/>
    </location>
</feature>
<keyword evidence="3" id="KW-1185">Reference proteome</keyword>
<dbReference type="AlphaFoldDB" id="A0A378JKL8"/>
<protein>
    <submittedName>
        <fullName evidence="2">Uncharacterized protein</fullName>
    </submittedName>
</protein>
<accession>A0A378JKL8</accession>
<evidence type="ECO:0000313" key="3">
    <source>
        <dbReference type="Proteomes" id="UP000254794"/>
    </source>
</evidence>
<dbReference type="EMBL" id="UGOD01000001">
    <property type="protein sequence ID" value="STX50863.1"/>
    <property type="molecule type" value="Genomic_DNA"/>
</dbReference>
<feature type="compositionally biased region" description="Low complexity" evidence="1">
    <location>
        <begin position="47"/>
        <end position="61"/>
    </location>
</feature>
<proteinExistence type="predicted"/>
<feature type="compositionally biased region" description="Basic and acidic residues" evidence="1">
    <location>
        <begin position="141"/>
        <end position="152"/>
    </location>
</feature>
<gene>
    <name evidence="2" type="ORF">NCTC13316_00951</name>
</gene>
<evidence type="ECO:0000313" key="2">
    <source>
        <dbReference type="EMBL" id="STX50863.1"/>
    </source>
</evidence>
<reference evidence="2 3" key="1">
    <citation type="submission" date="2018-06" db="EMBL/GenBank/DDBJ databases">
        <authorList>
            <consortium name="Pathogen Informatics"/>
            <person name="Doyle S."/>
        </authorList>
    </citation>
    <scope>NUCLEOTIDE SEQUENCE [LARGE SCALE GENOMIC DNA]</scope>
    <source>
        <strain evidence="2 3">NCTC13316</strain>
    </source>
</reference>
<name>A0A378JKL8_9GAMM</name>
<evidence type="ECO:0000256" key="1">
    <source>
        <dbReference type="SAM" id="MobiDB-lite"/>
    </source>
</evidence>
<organism evidence="2 3">
    <name type="scientific">Legionella busanensis</name>
    <dbReference type="NCBI Taxonomy" id="190655"/>
    <lineage>
        <taxon>Bacteria</taxon>
        <taxon>Pseudomonadati</taxon>
        <taxon>Pseudomonadota</taxon>
        <taxon>Gammaproteobacteria</taxon>
        <taxon>Legionellales</taxon>
        <taxon>Legionellaceae</taxon>
        <taxon>Legionella</taxon>
    </lineage>
</organism>
<dbReference type="RefSeq" id="WP_115330540.1">
    <property type="nucleotide sequence ID" value="NZ_CAAAHP010000007.1"/>
</dbReference>
<dbReference type="OrthoDB" id="5654270at2"/>